<feature type="transmembrane region" description="Helical" evidence="14">
    <location>
        <begin position="398"/>
        <end position="419"/>
    </location>
</feature>
<feature type="transmembrane region" description="Helical" evidence="14">
    <location>
        <begin position="195"/>
        <end position="215"/>
    </location>
</feature>
<feature type="transmembrane region" description="Helical" evidence="14">
    <location>
        <begin position="241"/>
        <end position="262"/>
    </location>
</feature>
<evidence type="ECO:0000256" key="11">
    <source>
        <dbReference type="ARBA" id="ARBA00023201"/>
    </source>
</evidence>
<keyword evidence="9" id="KW-0406">Ion transport</keyword>
<keyword evidence="7 14" id="KW-1133">Transmembrane helix</keyword>
<proteinExistence type="inferred from homology"/>
<evidence type="ECO:0000256" key="9">
    <source>
        <dbReference type="ARBA" id="ARBA00023065"/>
    </source>
</evidence>
<evidence type="ECO:0000256" key="1">
    <source>
        <dbReference type="ARBA" id="ARBA00004651"/>
    </source>
</evidence>
<gene>
    <name evidence="15" type="ORF">WMQ36_18810</name>
</gene>
<keyword evidence="11" id="KW-0739">Sodium transport</keyword>
<feature type="transmembrane region" description="Helical" evidence="14">
    <location>
        <begin position="125"/>
        <end position="146"/>
    </location>
</feature>
<evidence type="ECO:0000256" key="2">
    <source>
        <dbReference type="ARBA" id="ARBA00006434"/>
    </source>
</evidence>
<keyword evidence="4" id="KW-1003">Cell membrane</keyword>
<dbReference type="InterPro" id="IPR001734">
    <property type="entry name" value="Na/solute_symporter"/>
</dbReference>
<feature type="transmembrane region" description="Helical" evidence="14">
    <location>
        <begin position="324"/>
        <end position="354"/>
    </location>
</feature>
<feature type="transmembrane region" description="Helical" evidence="14">
    <location>
        <begin position="6"/>
        <end position="30"/>
    </location>
</feature>
<comment type="similarity">
    <text evidence="2 13">Belongs to the sodium:solute symporter (SSF) (TC 2.A.21) family.</text>
</comment>
<dbReference type="CDD" id="cd10322">
    <property type="entry name" value="SLC5sbd"/>
    <property type="match status" value="1"/>
</dbReference>
<evidence type="ECO:0000256" key="14">
    <source>
        <dbReference type="SAM" id="Phobius"/>
    </source>
</evidence>
<keyword evidence="8" id="KW-0915">Sodium</keyword>
<dbReference type="PANTHER" id="PTHR48086:SF3">
    <property type="entry name" value="SODIUM_PROLINE SYMPORTER"/>
    <property type="match status" value="1"/>
</dbReference>
<evidence type="ECO:0000256" key="4">
    <source>
        <dbReference type="ARBA" id="ARBA00022475"/>
    </source>
</evidence>
<keyword evidence="6" id="KW-0769">Symport</keyword>
<organism evidence="15 16">
    <name type="scientific">Enterocloster hominis</name>
    <name type="common">ex Hitch et al. 2024</name>
    <dbReference type="NCBI Taxonomy" id="1917870"/>
    <lineage>
        <taxon>Bacteria</taxon>
        <taxon>Bacillati</taxon>
        <taxon>Bacillota</taxon>
        <taxon>Clostridia</taxon>
        <taxon>Lachnospirales</taxon>
        <taxon>Lachnospiraceae</taxon>
        <taxon>Enterocloster</taxon>
    </lineage>
</organism>
<evidence type="ECO:0000256" key="5">
    <source>
        <dbReference type="ARBA" id="ARBA00022692"/>
    </source>
</evidence>
<keyword evidence="3" id="KW-0813">Transport</keyword>
<feature type="transmembrane region" description="Helical" evidence="14">
    <location>
        <begin position="50"/>
        <end position="71"/>
    </location>
</feature>
<dbReference type="InterPro" id="IPR050277">
    <property type="entry name" value="Sodium:Solute_Symporter"/>
</dbReference>
<feature type="transmembrane region" description="Helical" evidence="14">
    <location>
        <begin position="451"/>
        <end position="472"/>
    </location>
</feature>
<feature type="transmembrane region" description="Helical" evidence="14">
    <location>
        <begin position="77"/>
        <end position="98"/>
    </location>
</feature>
<dbReference type="RefSeq" id="WP_008726418.1">
    <property type="nucleotide sequence ID" value="NZ_JBBMFM010000084.1"/>
</dbReference>
<accession>A0ABV1D9G0</accession>
<dbReference type="Pfam" id="PF00474">
    <property type="entry name" value="SSF"/>
    <property type="match status" value="1"/>
</dbReference>
<dbReference type="PROSITE" id="PS50283">
    <property type="entry name" value="NA_SOLUT_SYMP_3"/>
    <property type="match status" value="1"/>
</dbReference>
<evidence type="ECO:0000256" key="12">
    <source>
        <dbReference type="ARBA" id="ARBA00033708"/>
    </source>
</evidence>
<evidence type="ECO:0000256" key="8">
    <source>
        <dbReference type="ARBA" id="ARBA00023053"/>
    </source>
</evidence>
<comment type="caution">
    <text evidence="15">The sequence shown here is derived from an EMBL/GenBank/DDBJ whole genome shotgun (WGS) entry which is preliminary data.</text>
</comment>
<protein>
    <submittedName>
        <fullName evidence="15">Sodium:solute symporter family protein</fullName>
    </submittedName>
</protein>
<evidence type="ECO:0000313" key="15">
    <source>
        <dbReference type="EMBL" id="MEQ2427022.1"/>
    </source>
</evidence>
<evidence type="ECO:0000313" key="16">
    <source>
        <dbReference type="Proteomes" id="UP001454086"/>
    </source>
</evidence>
<evidence type="ECO:0000256" key="6">
    <source>
        <dbReference type="ARBA" id="ARBA00022847"/>
    </source>
</evidence>
<dbReference type="PANTHER" id="PTHR48086">
    <property type="entry name" value="SODIUM/PROLINE SYMPORTER-RELATED"/>
    <property type="match status" value="1"/>
</dbReference>
<dbReference type="EMBL" id="JBBMFM010000084">
    <property type="protein sequence ID" value="MEQ2427022.1"/>
    <property type="molecule type" value="Genomic_DNA"/>
</dbReference>
<dbReference type="InterPro" id="IPR038377">
    <property type="entry name" value="Na/Glc_symporter_sf"/>
</dbReference>
<comment type="catalytic activity">
    <reaction evidence="12">
        <text>L-proline(in) + Na(+)(in) = L-proline(out) + Na(+)(out)</text>
        <dbReference type="Rhea" id="RHEA:28967"/>
        <dbReference type="ChEBI" id="CHEBI:29101"/>
        <dbReference type="ChEBI" id="CHEBI:60039"/>
    </reaction>
</comment>
<evidence type="ECO:0000256" key="7">
    <source>
        <dbReference type="ARBA" id="ARBA00022989"/>
    </source>
</evidence>
<reference evidence="15 16" key="1">
    <citation type="submission" date="2024-03" db="EMBL/GenBank/DDBJ databases">
        <title>Human intestinal bacterial collection.</title>
        <authorList>
            <person name="Pauvert C."/>
            <person name="Hitch T.C.A."/>
            <person name="Clavel T."/>
        </authorList>
    </citation>
    <scope>NUCLEOTIDE SEQUENCE [LARGE SCALE GENOMIC DNA]</scope>
    <source>
        <strain evidence="15 16">CLA-SR-H021</strain>
    </source>
</reference>
<comment type="subcellular location">
    <subcellularLocation>
        <location evidence="1">Cell membrane</location>
        <topology evidence="1">Multi-pass membrane protein</topology>
    </subcellularLocation>
</comment>
<sequence length="494" mass="53858">MTLSPMVISALIAIACYTVFCLVIGLGIGYKKDVVSSGSGYFLGGGTQKFVLFFTTVATWFSTGIYQGVIGSVYKNGIGWIGISTWQLLVVSLMGIFGPRFFTLGKVRGYVTPADLVADYYKSRVFKLIMGVGMLAFCIPSMMAQIKGVSWALNGITDGFISFQSGIFYAATIVGIYVFFGGFRSQAWVDTAQGLLFIIILWGSMFIVASQNGGWESTWQRLMDTAPGVLYYKDTTEYWNWRMYLSFFILQGCGGFFAPYVWQRSYAAKSSRDLKKIAGYMGLFFCFGVTLPVVFCGLNFHVLLPEMANPENGLVIFMSQFAPGWGIAVTIGILAAGMSTISSILVTISSIVVVDFLGLAKKNMTSIEQRNYGRYGVLALLAVGVGLSFINLHTIEILINLTLAGFTQILVPVLGIFVFKGITKEGAIAGYVIGLIITFIGTVILNNPLGFMGGMWGLGANVVVCGLVSLVTKPVSEEDRRKYLEPLMHPDKIE</sequence>
<keyword evidence="5 14" id="KW-0812">Transmembrane</keyword>
<keyword evidence="16" id="KW-1185">Reference proteome</keyword>
<feature type="transmembrane region" description="Helical" evidence="14">
    <location>
        <begin position="283"/>
        <end position="304"/>
    </location>
</feature>
<dbReference type="Gene3D" id="1.20.1730.10">
    <property type="entry name" value="Sodium/glucose cotransporter"/>
    <property type="match status" value="1"/>
</dbReference>
<dbReference type="Proteomes" id="UP001454086">
    <property type="component" value="Unassembled WGS sequence"/>
</dbReference>
<feature type="transmembrane region" description="Helical" evidence="14">
    <location>
        <begin position="166"/>
        <end position="183"/>
    </location>
</feature>
<evidence type="ECO:0000256" key="3">
    <source>
        <dbReference type="ARBA" id="ARBA00022448"/>
    </source>
</evidence>
<evidence type="ECO:0000256" key="10">
    <source>
        <dbReference type="ARBA" id="ARBA00023136"/>
    </source>
</evidence>
<feature type="transmembrane region" description="Helical" evidence="14">
    <location>
        <begin position="426"/>
        <end position="445"/>
    </location>
</feature>
<feature type="transmembrane region" description="Helical" evidence="14">
    <location>
        <begin position="375"/>
        <end position="392"/>
    </location>
</feature>
<name>A0ABV1D9G0_9FIRM</name>
<evidence type="ECO:0000256" key="13">
    <source>
        <dbReference type="RuleBase" id="RU362091"/>
    </source>
</evidence>
<keyword evidence="10 14" id="KW-0472">Membrane</keyword>